<evidence type="ECO:0000256" key="1">
    <source>
        <dbReference type="SAM" id="Coils"/>
    </source>
</evidence>
<dbReference type="OrthoDB" id="10486845at2759"/>
<dbReference type="Proteomes" id="UP000663856">
    <property type="component" value="Unassembled WGS sequence"/>
</dbReference>
<comment type="caution">
    <text evidence="3">The sequence shown here is derived from an EMBL/GenBank/DDBJ whole genome shotgun (WGS) entry which is preliminary data.</text>
</comment>
<evidence type="ECO:0000313" key="3">
    <source>
        <dbReference type="EMBL" id="CAF2101019.1"/>
    </source>
</evidence>
<dbReference type="EMBL" id="CAJOBG010002945">
    <property type="protein sequence ID" value="CAF4037337.1"/>
    <property type="molecule type" value="Genomic_DNA"/>
</dbReference>
<evidence type="ECO:0000313" key="6">
    <source>
        <dbReference type="Proteomes" id="UP000663856"/>
    </source>
</evidence>
<dbReference type="Proteomes" id="UP000663834">
    <property type="component" value="Unassembled WGS sequence"/>
</dbReference>
<protein>
    <submittedName>
        <fullName evidence="3">Uncharacterized protein</fullName>
    </submittedName>
</protein>
<dbReference type="AlphaFoldDB" id="A0A816TQB0"/>
<reference evidence="3" key="1">
    <citation type="submission" date="2021-02" db="EMBL/GenBank/DDBJ databases">
        <authorList>
            <person name="Nowell W R."/>
        </authorList>
    </citation>
    <scope>NUCLEOTIDE SEQUENCE</scope>
</reference>
<gene>
    <name evidence="4" type="ORF">GIL414_LOCUS5728</name>
    <name evidence="2" type="ORF">KQP761_LOCUS9233</name>
    <name evidence="5" type="ORF">OVN521_LOCUS17168</name>
    <name evidence="3" type="ORF">WKI299_LOCUS20230</name>
</gene>
<proteinExistence type="predicted"/>
<evidence type="ECO:0000313" key="5">
    <source>
        <dbReference type="EMBL" id="CAF4037337.1"/>
    </source>
</evidence>
<keyword evidence="7" id="KW-1185">Reference proteome</keyword>
<dbReference type="EMBL" id="CAJNOW010003664">
    <property type="protein sequence ID" value="CAF1391438.1"/>
    <property type="molecule type" value="Genomic_DNA"/>
</dbReference>
<evidence type="ECO:0000313" key="7">
    <source>
        <dbReference type="Proteomes" id="UP000663866"/>
    </source>
</evidence>
<feature type="coiled-coil region" evidence="1">
    <location>
        <begin position="6"/>
        <end position="33"/>
    </location>
</feature>
<organism evidence="3 6">
    <name type="scientific">Rotaria magnacalcarata</name>
    <dbReference type="NCBI Taxonomy" id="392030"/>
    <lineage>
        <taxon>Eukaryota</taxon>
        <taxon>Metazoa</taxon>
        <taxon>Spiralia</taxon>
        <taxon>Gnathifera</taxon>
        <taxon>Rotifera</taxon>
        <taxon>Eurotatoria</taxon>
        <taxon>Bdelloidea</taxon>
        <taxon>Philodinida</taxon>
        <taxon>Philodinidae</taxon>
        <taxon>Rotaria</taxon>
    </lineage>
</organism>
<keyword evidence="1" id="KW-0175">Coiled coil</keyword>
<evidence type="ECO:0000313" key="2">
    <source>
        <dbReference type="EMBL" id="CAF1391438.1"/>
    </source>
</evidence>
<dbReference type="Proteomes" id="UP000663866">
    <property type="component" value="Unassembled WGS sequence"/>
</dbReference>
<dbReference type="EMBL" id="CAJNRF010008400">
    <property type="protein sequence ID" value="CAF2101019.1"/>
    <property type="molecule type" value="Genomic_DNA"/>
</dbReference>
<accession>A0A816TQB0</accession>
<evidence type="ECO:0000313" key="4">
    <source>
        <dbReference type="EMBL" id="CAF3884743.1"/>
    </source>
</evidence>
<name>A0A816TQB0_9BILA</name>
<dbReference type="Proteomes" id="UP000681720">
    <property type="component" value="Unassembled WGS sequence"/>
</dbReference>
<dbReference type="EMBL" id="CAJOBJ010001550">
    <property type="protein sequence ID" value="CAF3884743.1"/>
    <property type="molecule type" value="Genomic_DNA"/>
</dbReference>
<sequence length="185" mass="22088">MRSTPKEQEKLRVQDQNQRLSKMEEGIKELIEIVSKALGQRQQQTLPPIQINNRQQAIQCYPQTPMQSHHPPPPIQPYYQPPPIQCYQQPPIQPHHQLPPIQPYYQPPPIQCYQQPPMQPHHQLPPIQPYYQPPPVQCYTQPYYQPPPVQCYTQPYYQPLPQSPWYPQPLIQVIQYNYQPQQHFF</sequence>